<evidence type="ECO:0000313" key="2">
    <source>
        <dbReference type="EMBL" id="QEK39106.1"/>
    </source>
</evidence>
<keyword evidence="1" id="KW-0732">Signal</keyword>
<feature type="chain" id="PRO_5023118782" evidence="1">
    <location>
        <begin position="20"/>
        <end position="78"/>
    </location>
</feature>
<dbReference type="AlphaFoldDB" id="A0A5C0UG73"/>
<keyword evidence="3" id="KW-1185">Reference proteome</keyword>
<dbReference type="EMBL" id="CP043314">
    <property type="protein sequence ID" value="QEK39106.1"/>
    <property type="molecule type" value="Genomic_DNA"/>
</dbReference>
<dbReference type="Proteomes" id="UP000324924">
    <property type="component" value="Chromosome"/>
</dbReference>
<protein>
    <submittedName>
        <fullName evidence="2">Uncharacterized protein</fullName>
    </submittedName>
</protein>
<gene>
    <name evidence="2" type="ORF">FZC36_01485</name>
</gene>
<proteinExistence type="predicted"/>
<evidence type="ECO:0000313" key="3">
    <source>
        <dbReference type="Proteomes" id="UP000324924"/>
    </source>
</evidence>
<reference evidence="2 3" key="1">
    <citation type="submission" date="2019-08" db="EMBL/GenBank/DDBJ databases">
        <title>Highly reduced genomes of protist endosymbionts show evolutionary convergence.</title>
        <authorList>
            <person name="George E."/>
            <person name="Husnik F."/>
            <person name="Tashyreva D."/>
            <person name="Prokopchuk G."/>
            <person name="Horak A."/>
            <person name="Kwong W.K."/>
            <person name="Lukes J."/>
            <person name="Keeling P.J."/>
        </authorList>
    </citation>
    <scope>NUCLEOTIDE SEQUENCE [LARGE SCALE GENOMIC DNA]</scope>
    <source>
        <strain evidence="2">1604HC</strain>
    </source>
</reference>
<name>A0A5C0UG73_9PROT</name>
<dbReference type="KEGG" id="nabu:FZC36_01485"/>
<evidence type="ECO:0000256" key="1">
    <source>
        <dbReference type="SAM" id="SignalP"/>
    </source>
</evidence>
<feature type="signal peptide" evidence="1">
    <location>
        <begin position="1"/>
        <end position="19"/>
    </location>
</feature>
<dbReference type="RefSeq" id="WP_148972229.1">
    <property type="nucleotide sequence ID" value="NZ_CP043314.1"/>
</dbReference>
<sequence length="78" mass="8813">MNKKLILLSLFFHILSTNAASIGESGLQQRLRENPELMDTQNSVKLTEFPEKYIKAIEAAKGLKFTELIENPKGSKSY</sequence>
<accession>A0A5C0UG73</accession>
<organism evidence="2 3">
    <name type="scientific">Candidatus Nesciobacter abundans</name>
    <dbReference type="NCBI Taxonomy" id="2601668"/>
    <lineage>
        <taxon>Bacteria</taxon>
        <taxon>Pseudomonadati</taxon>
        <taxon>Pseudomonadota</taxon>
        <taxon>Alphaproteobacteria</taxon>
        <taxon>Holosporales</taxon>
        <taxon>Holosporaceae</taxon>
        <taxon>Candidatus Nesciobacter</taxon>
    </lineage>
</organism>